<dbReference type="Pfam" id="PF01327">
    <property type="entry name" value="Pep_deformylase"/>
    <property type="match status" value="1"/>
</dbReference>
<dbReference type="NCBIfam" id="TIGR00079">
    <property type="entry name" value="pept_deformyl"/>
    <property type="match status" value="1"/>
</dbReference>
<accession>A0ABX2JPJ1</accession>
<feature type="binding site" evidence="2">
    <location>
        <position position="159"/>
    </location>
    <ligand>
        <name>Fe cation</name>
        <dbReference type="ChEBI" id="CHEBI:24875"/>
    </ligand>
</feature>
<gene>
    <name evidence="2" type="primary">def</name>
    <name evidence="4" type="ORF">HRV97_11430</name>
</gene>
<dbReference type="InterPro" id="IPR023635">
    <property type="entry name" value="Peptide_deformylase"/>
</dbReference>
<keyword evidence="2" id="KW-0479">Metal-binding</keyword>
<dbReference type="InterPro" id="IPR036821">
    <property type="entry name" value="Peptide_deformylase_sf"/>
</dbReference>
<dbReference type="SUPFAM" id="SSF56420">
    <property type="entry name" value="Peptide deformylase"/>
    <property type="match status" value="1"/>
</dbReference>
<protein>
    <recommendedName>
        <fullName evidence="2">Peptide deformylase</fullName>
        <shortName evidence="2">PDF</shortName>
        <ecNumber evidence="2">3.5.1.88</ecNumber>
    </recommendedName>
    <alternativeName>
        <fullName evidence="2">Polypeptide deformylase</fullName>
    </alternativeName>
</protein>
<evidence type="ECO:0000313" key="4">
    <source>
        <dbReference type="EMBL" id="NTS65773.1"/>
    </source>
</evidence>
<evidence type="ECO:0000256" key="3">
    <source>
        <dbReference type="SAM" id="MobiDB-lite"/>
    </source>
</evidence>
<dbReference type="PANTHER" id="PTHR10458:SF22">
    <property type="entry name" value="PEPTIDE DEFORMYLASE"/>
    <property type="match status" value="1"/>
</dbReference>
<keyword evidence="2" id="KW-0648">Protein biosynthesis</keyword>
<reference evidence="4 5" key="1">
    <citation type="submission" date="2020-06" db="EMBL/GenBank/DDBJ databases">
        <title>Sphingomonas hominis sp. nov., a member of the Sphingomonas, isolated from the hair of a 22-year-old girl.</title>
        <authorList>
            <person name="Zhang D.-F."/>
            <person name="Cui X.-W."/>
        </authorList>
    </citation>
    <scope>NUCLEOTIDE SEQUENCE [LARGE SCALE GENOMIC DNA]</scope>
    <source>
        <strain evidence="4 5">HHU CXW</strain>
    </source>
</reference>
<comment type="caution">
    <text evidence="4">The sequence shown here is derived from an EMBL/GenBank/DDBJ whole genome shotgun (WGS) entry which is preliminary data.</text>
</comment>
<feature type="compositionally biased region" description="Acidic residues" evidence="3">
    <location>
        <begin position="70"/>
        <end position="81"/>
    </location>
</feature>
<keyword evidence="2" id="KW-0408">Iron</keyword>
<dbReference type="PIRSF" id="PIRSF004749">
    <property type="entry name" value="Pep_def"/>
    <property type="match status" value="1"/>
</dbReference>
<comment type="catalytic activity">
    <reaction evidence="2">
        <text>N-terminal N-formyl-L-methionyl-[peptide] + H2O = N-terminal L-methionyl-[peptide] + formate</text>
        <dbReference type="Rhea" id="RHEA:24420"/>
        <dbReference type="Rhea" id="RHEA-COMP:10639"/>
        <dbReference type="Rhea" id="RHEA-COMP:10640"/>
        <dbReference type="ChEBI" id="CHEBI:15377"/>
        <dbReference type="ChEBI" id="CHEBI:15740"/>
        <dbReference type="ChEBI" id="CHEBI:49298"/>
        <dbReference type="ChEBI" id="CHEBI:64731"/>
        <dbReference type="EC" id="3.5.1.88"/>
    </reaction>
</comment>
<comment type="function">
    <text evidence="2">Removes the formyl group from the N-terminal Met of newly synthesized proteins. Requires at least a dipeptide for an efficient rate of reaction. N-terminal L-methionine is a prerequisite for activity but the enzyme has broad specificity at other positions.</text>
</comment>
<feature type="binding site" evidence="2">
    <location>
        <position position="155"/>
    </location>
    <ligand>
        <name>Fe cation</name>
        <dbReference type="ChEBI" id="CHEBI:24875"/>
    </ligand>
</feature>
<proteinExistence type="inferred from homology"/>
<dbReference type="CDD" id="cd00487">
    <property type="entry name" value="Pep_deformylase"/>
    <property type="match status" value="1"/>
</dbReference>
<dbReference type="EMBL" id="JABULH010000004">
    <property type="protein sequence ID" value="NTS65773.1"/>
    <property type="molecule type" value="Genomic_DNA"/>
</dbReference>
<dbReference type="GO" id="GO:0042586">
    <property type="term" value="F:peptide deformylase activity"/>
    <property type="evidence" value="ECO:0007669"/>
    <property type="project" value="UniProtKB-EC"/>
</dbReference>
<feature type="binding site" evidence="2">
    <location>
        <position position="113"/>
    </location>
    <ligand>
        <name>Fe cation</name>
        <dbReference type="ChEBI" id="CHEBI:24875"/>
    </ligand>
</feature>
<organism evidence="4 5">
    <name type="scientific">Sphingomonas hominis</name>
    <dbReference type="NCBI Taxonomy" id="2741495"/>
    <lineage>
        <taxon>Bacteria</taxon>
        <taxon>Pseudomonadati</taxon>
        <taxon>Pseudomonadota</taxon>
        <taxon>Alphaproteobacteria</taxon>
        <taxon>Sphingomonadales</taxon>
        <taxon>Sphingomonadaceae</taxon>
        <taxon>Sphingomonas</taxon>
    </lineage>
</organism>
<evidence type="ECO:0000256" key="2">
    <source>
        <dbReference type="HAMAP-Rule" id="MF_00163"/>
    </source>
</evidence>
<comment type="cofactor">
    <cofactor evidence="2">
        <name>Fe(2+)</name>
        <dbReference type="ChEBI" id="CHEBI:29033"/>
    </cofactor>
    <text evidence="2">Binds 1 Fe(2+) ion.</text>
</comment>
<comment type="similarity">
    <text evidence="1 2">Belongs to the polypeptide deformylase family.</text>
</comment>
<feature type="active site" evidence="2">
    <location>
        <position position="156"/>
    </location>
</feature>
<dbReference type="HAMAP" id="MF_00163">
    <property type="entry name" value="Pep_deformylase"/>
    <property type="match status" value="1"/>
</dbReference>
<dbReference type="PANTHER" id="PTHR10458">
    <property type="entry name" value="PEPTIDE DEFORMYLASE"/>
    <property type="match status" value="1"/>
</dbReference>
<feature type="region of interest" description="Disordered" evidence="3">
    <location>
        <begin position="66"/>
        <end position="92"/>
    </location>
</feature>
<dbReference type="PRINTS" id="PR01576">
    <property type="entry name" value="PDEFORMYLASE"/>
</dbReference>
<dbReference type="Proteomes" id="UP000621447">
    <property type="component" value="Unassembled WGS sequence"/>
</dbReference>
<evidence type="ECO:0000256" key="1">
    <source>
        <dbReference type="ARBA" id="ARBA00010759"/>
    </source>
</evidence>
<keyword evidence="5" id="KW-1185">Reference proteome</keyword>
<dbReference type="EC" id="3.5.1.88" evidence="2"/>
<evidence type="ECO:0000313" key="5">
    <source>
        <dbReference type="Proteomes" id="UP000621447"/>
    </source>
</evidence>
<dbReference type="NCBIfam" id="NF001159">
    <property type="entry name" value="PRK00150.1-3"/>
    <property type="match status" value="1"/>
</dbReference>
<dbReference type="RefSeq" id="WP_174194390.1">
    <property type="nucleotide sequence ID" value="NZ_JABULH010000004.1"/>
</dbReference>
<name>A0ABX2JPJ1_9SPHN</name>
<dbReference type="Gene3D" id="3.90.45.10">
    <property type="entry name" value="Peptide deformylase"/>
    <property type="match status" value="1"/>
</dbReference>
<sequence length="188" mass="20990">MAILPIVEVPDPVLRKMCAPVVEVTDEVRGIVSDMFDTMYDARGIGLAASQVGILQRIVVIDLQERPEGDETAESADEDRAEADAGGTRNPHAFINPELVSVSEETSTYNEGCLSIPEQYAEVTRPARCHVRWLDTDGQPHEQEFDGLMATCMQHEIDHLNGVLFTDHISRLKRGMLMKKLDKMRRNG</sequence>
<keyword evidence="2 4" id="KW-0378">Hydrolase</keyword>